<evidence type="ECO:0000313" key="5">
    <source>
        <dbReference type="Ensembl" id="ENSVKKP00000014940.1"/>
    </source>
</evidence>
<dbReference type="InterPro" id="IPR056396">
    <property type="entry name" value="HEAT_SCC3-SA"/>
</dbReference>
<dbReference type="GO" id="GO:0007062">
    <property type="term" value="P:sister chromatid cohesion"/>
    <property type="evidence" value="ECO:0007669"/>
    <property type="project" value="UniProtKB-UniRule"/>
</dbReference>
<feature type="region of interest" description="Disordered" evidence="3">
    <location>
        <begin position="970"/>
        <end position="989"/>
    </location>
</feature>
<organism evidence="5 6">
    <name type="scientific">Varanus komodoensis</name>
    <name type="common">Komodo dragon</name>
    <dbReference type="NCBI Taxonomy" id="61221"/>
    <lineage>
        <taxon>Eukaryota</taxon>
        <taxon>Metazoa</taxon>
        <taxon>Chordata</taxon>
        <taxon>Craniata</taxon>
        <taxon>Vertebrata</taxon>
        <taxon>Euteleostomi</taxon>
        <taxon>Lepidosauria</taxon>
        <taxon>Squamata</taxon>
        <taxon>Bifurcata</taxon>
        <taxon>Unidentata</taxon>
        <taxon>Episquamata</taxon>
        <taxon>Toxicofera</taxon>
        <taxon>Anguimorpha</taxon>
        <taxon>Paleoanguimorpha</taxon>
        <taxon>Varanoidea</taxon>
        <taxon>Varanidae</taxon>
        <taxon>Varanus</taxon>
    </lineage>
</organism>
<dbReference type="Pfam" id="PF21581">
    <property type="entry name" value="SCD"/>
    <property type="match status" value="1"/>
</dbReference>
<keyword evidence="2" id="KW-0131">Cell cycle</keyword>
<keyword evidence="2" id="KW-0539">Nucleus</keyword>
<dbReference type="Pfam" id="PF24571">
    <property type="entry name" value="HEAT_SCC3-SA"/>
    <property type="match status" value="1"/>
</dbReference>
<dbReference type="PROSITE" id="PS51425">
    <property type="entry name" value="SCD"/>
    <property type="match status" value="1"/>
</dbReference>
<keyword evidence="6" id="KW-1185">Reference proteome</keyword>
<dbReference type="PANTHER" id="PTHR11199">
    <property type="entry name" value="STROMAL ANTIGEN"/>
    <property type="match status" value="1"/>
</dbReference>
<dbReference type="GO" id="GO:0007059">
    <property type="term" value="P:chromosome segregation"/>
    <property type="evidence" value="ECO:0007669"/>
    <property type="project" value="UniProtKB-KW"/>
</dbReference>
<keyword evidence="2" id="KW-0158">Chromosome</keyword>
<dbReference type="GO" id="GO:0003682">
    <property type="term" value="F:chromatin binding"/>
    <property type="evidence" value="ECO:0007669"/>
    <property type="project" value="TreeGrafter"/>
</dbReference>
<proteinExistence type="inferred from homology"/>
<dbReference type="Proteomes" id="UP000694545">
    <property type="component" value="Unplaced"/>
</dbReference>
<evidence type="ECO:0000256" key="3">
    <source>
        <dbReference type="SAM" id="MobiDB-lite"/>
    </source>
</evidence>
<comment type="subunit">
    <text evidence="2">Part of the cohesin complex which is composed of a heterodimer between a SMC1 protein (SMC1A or SMC1B) and SMC3, which are attached via their hinge domain, and RAD21 which link them at their heads, and one STAG protein.</text>
</comment>
<sequence>MVTAEMFHNFQNSEVMEKMTEAFDSESGLQYKKFVAYPWILTVTWPVNLDSEDYPLIKPGFWKKFKANFCEFIAVLVQQRQCSILYDGYLMDTIISLLTGLADSVIRAFRHTSTLAAMKLLTALLNANLNLDFEPKPPDTENMMDAIFKGTFLHRYRDVVPEIRAICIEEIGSWMKIDPDIFLHDSYLKYIGWMLYDKHPDVRLKCLQGLQGIYGQKEHACKMELFTCRFKERIVSMTLDIDHEVAVQAMKLLMLMSQNCEDVLSPEEYESLYRFVYASHRPLAVAAGELLYKRLIDQEIEIEVFTKKKGNQKLVVKQLKALIIFFLESELHNHAAYLVDSLWEWDVLKDWECMTDLLLDHEGALSDAQKSALIEIILATVQEAAEGHPLRGGIRKILSTKEKKIQMEDCTKMTEHFIVVLPQLLAKYSVDAEKVTNLLQIPQYFHLELYSAGHMEKHLNALLREVKAIATKHSDTNVLEACSRFYYVLCSGEFAALSKVGLAKTELVNELVDTLNQLLGAFWNDEEGICAEEEEGIHRLCSTLRRIAAFHNAHDLTKWNLYDKMSKMLVFHVEFSPLPVQILLPALECAYFALLWQLTSVMELTSAKENVLVLRTHLKHYCYICTCYLSHYNRELREKAFMIVCDFLMVISHQDSSDDGVLEYLPSTSLQSKMRLFIQDHIFSEEDEETKDWTEEAKKKIEVQRLNALHRKRCLLAAYCKLIIYNVIDMAAAAEIYKYFTKAYYDNFGDIIKETMNRTRLSDKIQSAKTMILCLQQMFQKHVESQDDGSCITVDNSTSFNNIKELARRFALSFGSDQLKSRESVAMIHKEGIEFAFQGAAAVEGKPPNINFLIILAEFSYKLLKPDKRLIYSYLLRYMPEPAFCKEDSWYSIGWYRMSLLANEDEESSANSSLNEWPPSHIARIPSFKRKLSEGTWPKTSHIETANQTSDTHYASSLPSLPLRSGKRLKYHDSSHQEHSPLLGSATLEGKNSSTQAMVEADITAEVATEDTDVDIVGAEQVLMA</sequence>
<comment type="similarity">
    <text evidence="1 2">Belongs to the SCC3 family.</text>
</comment>
<dbReference type="PANTHER" id="PTHR11199:SF2">
    <property type="entry name" value="COHESIN SUBUNIT SA"/>
    <property type="match status" value="1"/>
</dbReference>
<dbReference type="Ensembl" id="ENSVKKT00000015298.1">
    <property type="protein sequence ID" value="ENSVKKP00000014940.1"/>
    <property type="gene ID" value="ENSVKKG00000010259.1"/>
</dbReference>
<dbReference type="InterPro" id="IPR039662">
    <property type="entry name" value="Cohesin_Scc3/SA"/>
</dbReference>
<dbReference type="OMA" id="YILCREE"/>
<name>A0A8D2L0M7_VARKO</name>
<dbReference type="Pfam" id="PF08514">
    <property type="entry name" value="STAG"/>
    <property type="match status" value="1"/>
</dbReference>
<comment type="function">
    <text evidence="2">Component of cohesin complex, a complex required for the cohesion of sister chromatids after DNA replication. The cohesin complex apparently forms a large proteinaceous ring within which sister chromatids can be trapped. At anaphase, the complex is cleaved and dissociates from chromatin, allowing sister chromatids to segregate.</text>
</comment>
<dbReference type="GO" id="GO:0008278">
    <property type="term" value="C:cohesin complex"/>
    <property type="evidence" value="ECO:0007669"/>
    <property type="project" value="UniProtKB-UniRule"/>
</dbReference>
<reference evidence="5" key="2">
    <citation type="submission" date="2025-09" db="UniProtKB">
        <authorList>
            <consortium name="Ensembl"/>
        </authorList>
    </citation>
    <scope>IDENTIFICATION</scope>
</reference>
<dbReference type="InterPro" id="IPR013721">
    <property type="entry name" value="STAG"/>
</dbReference>
<dbReference type="GO" id="GO:0005634">
    <property type="term" value="C:nucleus"/>
    <property type="evidence" value="ECO:0007669"/>
    <property type="project" value="UniProtKB-SubCell"/>
</dbReference>
<accession>A0A8D2L0M7</accession>
<dbReference type="InterPro" id="IPR020839">
    <property type="entry name" value="SCD"/>
</dbReference>
<protein>
    <recommendedName>
        <fullName evidence="2">Cohesin subunit SA</fullName>
    </recommendedName>
    <alternativeName>
        <fullName evidence="2">SCC3 homolog</fullName>
    </alternativeName>
    <alternativeName>
        <fullName evidence="2">Stromal antigen</fullName>
    </alternativeName>
</protein>
<comment type="subcellular location">
    <subcellularLocation>
        <location evidence="2">Nucleus</location>
    </subcellularLocation>
    <subcellularLocation>
        <location evidence="2">Chromosome</location>
    </subcellularLocation>
    <subcellularLocation>
        <location evidence="2">Chromosome</location>
        <location evidence="2">Centromere</location>
    </subcellularLocation>
</comment>
<evidence type="ECO:0000256" key="1">
    <source>
        <dbReference type="ARBA" id="ARBA00005486"/>
    </source>
</evidence>
<dbReference type="GO" id="GO:0051301">
    <property type="term" value="P:cell division"/>
    <property type="evidence" value="ECO:0007669"/>
    <property type="project" value="UniProtKB-UniRule"/>
</dbReference>
<feature type="domain" description="SCD" evidence="4">
    <location>
        <begin position="152"/>
        <end position="237"/>
    </location>
</feature>
<dbReference type="AlphaFoldDB" id="A0A8D2L0M7"/>
<dbReference type="InterPro" id="IPR016024">
    <property type="entry name" value="ARM-type_fold"/>
</dbReference>
<reference evidence="5" key="1">
    <citation type="submission" date="2025-08" db="UniProtKB">
        <authorList>
            <consortium name="Ensembl"/>
        </authorList>
    </citation>
    <scope>IDENTIFICATION</scope>
</reference>
<keyword evidence="2" id="KW-0132">Cell division</keyword>
<evidence type="ECO:0000256" key="2">
    <source>
        <dbReference type="RuleBase" id="RU369063"/>
    </source>
</evidence>
<keyword evidence="2" id="KW-0159">Chromosome partition</keyword>
<dbReference type="SUPFAM" id="SSF48371">
    <property type="entry name" value="ARM repeat"/>
    <property type="match status" value="1"/>
</dbReference>
<dbReference type="GO" id="GO:0000775">
    <property type="term" value="C:chromosome, centromeric region"/>
    <property type="evidence" value="ECO:0007669"/>
    <property type="project" value="UniProtKB-SubCell"/>
</dbReference>
<evidence type="ECO:0000313" key="6">
    <source>
        <dbReference type="Proteomes" id="UP000694545"/>
    </source>
</evidence>
<dbReference type="GO" id="GO:0000785">
    <property type="term" value="C:chromatin"/>
    <property type="evidence" value="ECO:0007669"/>
    <property type="project" value="UniProtKB-UniRule"/>
</dbReference>
<evidence type="ECO:0000259" key="4">
    <source>
        <dbReference type="PROSITE" id="PS51425"/>
    </source>
</evidence>